<evidence type="ECO:0000256" key="12">
    <source>
        <dbReference type="ARBA" id="ARBA00048988"/>
    </source>
</evidence>
<dbReference type="PROSITE" id="PS51217">
    <property type="entry name" value="UVRD_HELICASE_CTER"/>
    <property type="match status" value="1"/>
</dbReference>
<dbReference type="GO" id="GO:0005524">
    <property type="term" value="F:ATP binding"/>
    <property type="evidence" value="ECO:0007669"/>
    <property type="project" value="UniProtKB-UniRule"/>
</dbReference>
<dbReference type="KEGG" id="vgo:GJW-30_1_01865"/>
<evidence type="ECO:0000256" key="6">
    <source>
        <dbReference type="ARBA" id="ARBA00023125"/>
    </source>
</evidence>
<comment type="similarity">
    <text evidence="1">Belongs to the helicase family. UvrD subfamily.</text>
</comment>
<dbReference type="GO" id="GO:0016887">
    <property type="term" value="F:ATP hydrolysis activity"/>
    <property type="evidence" value="ECO:0007669"/>
    <property type="project" value="RHEA"/>
</dbReference>
<dbReference type="AlphaFoldDB" id="A0A0S3PTQ7"/>
<evidence type="ECO:0000256" key="13">
    <source>
        <dbReference type="PROSITE-ProRule" id="PRU00560"/>
    </source>
</evidence>
<dbReference type="InterPro" id="IPR000212">
    <property type="entry name" value="DNA_helicase_UvrD/REP"/>
</dbReference>
<dbReference type="Pfam" id="PF00580">
    <property type="entry name" value="UvrD-helicase"/>
    <property type="match status" value="1"/>
</dbReference>
<dbReference type="RefSeq" id="WP_096354568.1">
    <property type="nucleotide sequence ID" value="NZ_AP014946.1"/>
</dbReference>
<dbReference type="Pfam" id="PF13361">
    <property type="entry name" value="UvrD_C"/>
    <property type="match status" value="1"/>
</dbReference>
<dbReference type="PANTHER" id="PTHR11070">
    <property type="entry name" value="UVRD / RECB / PCRA DNA HELICASE FAMILY MEMBER"/>
    <property type="match status" value="1"/>
</dbReference>
<dbReference type="GO" id="GO:0005829">
    <property type="term" value="C:cytosol"/>
    <property type="evidence" value="ECO:0007669"/>
    <property type="project" value="TreeGrafter"/>
</dbReference>
<dbReference type="CDD" id="cd17932">
    <property type="entry name" value="DEXQc_UvrD"/>
    <property type="match status" value="1"/>
</dbReference>
<evidence type="ECO:0000256" key="4">
    <source>
        <dbReference type="ARBA" id="ARBA00022806"/>
    </source>
</evidence>
<reference evidence="17 18" key="1">
    <citation type="submission" date="2015-08" db="EMBL/GenBank/DDBJ databases">
        <title>Investigation of the bacterial diversity of lava forest soil.</title>
        <authorList>
            <person name="Lee J.S."/>
        </authorList>
    </citation>
    <scope>NUCLEOTIDE SEQUENCE [LARGE SCALE GENOMIC DNA]</scope>
    <source>
        <strain evidence="17 18">GJW-30</strain>
    </source>
</reference>
<keyword evidence="7" id="KW-0413">Isomerase</keyword>
<keyword evidence="5 13" id="KW-0067">ATP-binding</keyword>
<dbReference type="FunFam" id="1.10.486.10:FF:000003">
    <property type="entry name" value="ATP-dependent DNA helicase"/>
    <property type="match status" value="1"/>
</dbReference>
<dbReference type="Proteomes" id="UP000236884">
    <property type="component" value="Chromosome"/>
</dbReference>
<organism evidence="17 18">
    <name type="scientific">Variibacter gotjawalensis</name>
    <dbReference type="NCBI Taxonomy" id="1333996"/>
    <lineage>
        <taxon>Bacteria</taxon>
        <taxon>Pseudomonadati</taxon>
        <taxon>Pseudomonadota</taxon>
        <taxon>Alphaproteobacteria</taxon>
        <taxon>Hyphomicrobiales</taxon>
        <taxon>Nitrobacteraceae</taxon>
        <taxon>Variibacter</taxon>
    </lineage>
</organism>
<feature type="region of interest" description="Disordered" evidence="14">
    <location>
        <begin position="707"/>
        <end position="759"/>
    </location>
</feature>
<dbReference type="InterPro" id="IPR013986">
    <property type="entry name" value="DExx_box_DNA_helicase_dom_sf"/>
</dbReference>
<dbReference type="EC" id="5.6.2.4" evidence="10"/>
<dbReference type="SUPFAM" id="SSF52540">
    <property type="entry name" value="P-loop containing nucleoside triphosphate hydrolases"/>
    <property type="match status" value="1"/>
</dbReference>
<dbReference type="InterPro" id="IPR027417">
    <property type="entry name" value="P-loop_NTPase"/>
</dbReference>
<dbReference type="FunFam" id="3.40.50.300:FF:001890">
    <property type="entry name" value="DNA helicase"/>
    <property type="match status" value="1"/>
</dbReference>
<dbReference type="InterPro" id="IPR014016">
    <property type="entry name" value="UvrD-like_ATP-bd"/>
</dbReference>
<proteinExistence type="inferred from homology"/>
<evidence type="ECO:0000256" key="3">
    <source>
        <dbReference type="ARBA" id="ARBA00022801"/>
    </source>
</evidence>
<dbReference type="GO" id="GO:0033202">
    <property type="term" value="C:DNA helicase complex"/>
    <property type="evidence" value="ECO:0007669"/>
    <property type="project" value="TreeGrafter"/>
</dbReference>
<evidence type="ECO:0000256" key="9">
    <source>
        <dbReference type="ARBA" id="ARBA00034617"/>
    </source>
</evidence>
<dbReference type="OrthoDB" id="9806690at2"/>
<dbReference type="Gene3D" id="1.10.10.160">
    <property type="match status" value="1"/>
</dbReference>
<dbReference type="EMBL" id="AP014946">
    <property type="protein sequence ID" value="BAT59334.1"/>
    <property type="molecule type" value="Genomic_DNA"/>
</dbReference>
<dbReference type="Gene3D" id="3.40.50.300">
    <property type="entry name" value="P-loop containing nucleotide triphosphate hydrolases"/>
    <property type="match status" value="2"/>
</dbReference>
<feature type="compositionally biased region" description="Basic and acidic residues" evidence="14">
    <location>
        <begin position="744"/>
        <end position="753"/>
    </location>
</feature>
<dbReference type="GO" id="GO:0043138">
    <property type="term" value="F:3'-5' DNA helicase activity"/>
    <property type="evidence" value="ECO:0007669"/>
    <property type="project" value="UniProtKB-EC"/>
</dbReference>
<evidence type="ECO:0000256" key="11">
    <source>
        <dbReference type="ARBA" id="ARBA00034923"/>
    </source>
</evidence>
<feature type="compositionally biased region" description="Polar residues" evidence="14">
    <location>
        <begin position="707"/>
        <end position="720"/>
    </location>
</feature>
<feature type="binding site" evidence="13">
    <location>
        <begin position="56"/>
        <end position="63"/>
    </location>
    <ligand>
        <name>ATP</name>
        <dbReference type="ChEBI" id="CHEBI:30616"/>
    </ligand>
</feature>
<dbReference type="GO" id="GO:0000725">
    <property type="term" value="P:recombinational repair"/>
    <property type="evidence" value="ECO:0007669"/>
    <property type="project" value="TreeGrafter"/>
</dbReference>
<feature type="domain" description="UvrD-like helicase ATP-binding" evidence="15">
    <location>
        <begin position="35"/>
        <end position="335"/>
    </location>
</feature>
<sequence>MADPLKLQDYAGAPAPIPGGIAARARAQAAPRYLDGLNPEQREAVETLDGPVLVLAGAGTGKTRVLTTRIAHILSLGKARPSEILAVTFTNKAAREMKLRIGSMVGEAVEGMPWLGTFHSIGVKILRRHAELVGLKSGFTILDTDDQIRLLKQHLSAANIDEKRWPARVLANLIDGWKNRGLTPSQVPAGEAASFANGRGQELYAAYQERLKTLNATDFGDLLLETIRLLREQPDVLRQYHHRFRYILVDEYQDTNVAQYMWLRLLAQRPQRNDLLADGSAAATPQRAETNLCCVGDDDQSIYGWRGAEVDNILRFDKDFPGAKVIRLERNYRSTGHILAAASHLIAYNEGRLGKTLRTEDELGEKVTVSGAWDSEEEARSVGEEIEQLQRKDHSLNQIAILVRASYQMREFEDRFITLGLPYRVIGGPRFYERAEIRDALAYLRAVNSSADDLAFERIINVPKRGLGDATVQWLHEHARQANMSMMDMAREVANTDELKPKPRQSLRDLMANFDRWAAQKDSLPHTELAEMILDESGYTDMWQKDRSADAAGRLDNLKELVRSMDEFENLQGFLEHISLVMDADRGEQVDSVSIMTLHSAKGLEFETVFLPGWEEGLFPSQRSLDEQGRAGLEEERRLAHVGLTRARRRAKIFFATNRRIHGMWTTNIPSRFLDELPEADVEVTEQKGGFSFSGYGASRFDRQESFGSSYTTPGWQRAQQRGGFSGGGYSGGSGSAPSGGRWQKTEIPDLPRPRKGPRTIEGELVAKSTGTASAYSVGDRVFHLKFGNGNVTFVEGNKLTIQFDKAGEKRVVDSFVERV</sequence>
<keyword evidence="3 13" id="KW-0378">Hydrolase</keyword>
<evidence type="ECO:0000256" key="5">
    <source>
        <dbReference type="ARBA" id="ARBA00022840"/>
    </source>
</evidence>
<comment type="function">
    <text evidence="8">Has both ATPase and helicase activities. Unwinds DNA duplexes with 3' to 5' polarity with respect to the bound strand and initiates unwinding most effectively when a single-stranded region is present. Involved in the post-incision events of nucleotide excision repair and methyl-directed mismatch repair.</text>
</comment>
<evidence type="ECO:0000259" key="16">
    <source>
        <dbReference type="PROSITE" id="PS51217"/>
    </source>
</evidence>
<dbReference type="PANTHER" id="PTHR11070:SF2">
    <property type="entry name" value="ATP-DEPENDENT DNA HELICASE SRS2"/>
    <property type="match status" value="1"/>
</dbReference>
<evidence type="ECO:0000256" key="7">
    <source>
        <dbReference type="ARBA" id="ARBA00023235"/>
    </source>
</evidence>
<keyword evidence="6" id="KW-0238">DNA-binding</keyword>
<dbReference type="InterPro" id="IPR014017">
    <property type="entry name" value="DNA_helicase_UvrD-like_C"/>
</dbReference>
<keyword evidence="4 13" id="KW-0347">Helicase</keyword>
<accession>A0A0S3PTQ7</accession>
<evidence type="ECO:0000256" key="1">
    <source>
        <dbReference type="ARBA" id="ARBA00009922"/>
    </source>
</evidence>
<feature type="domain" description="UvrD-like helicase C-terminal" evidence="16">
    <location>
        <begin position="336"/>
        <end position="603"/>
    </location>
</feature>
<evidence type="ECO:0000256" key="10">
    <source>
        <dbReference type="ARBA" id="ARBA00034808"/>
    </source>
</evidence>
<dbReference type="CDD" id="cd18807">
    <property type="entry name" value="SF1_C_UvrD"/>
    <property type="match status" value="1"/>
</dbReference>
<dbReference type="Gene3D" id="1.10.486.10">
    <property type="entry name" value="PCRA, domain 4"/>
    <property type="match status" value="1"/>
</dbReference>
<comment type="catalytic activity">
    <reaction evidence="12">
        <text>ATP + H2O = ADP + phosphate + H(+)</text>
        <dbReference type="Rhea" id="RHEA:13065"/>
        <dbReference type="ChEBI" id="CHEBI:15377"/>
        <dbReference type="ChEBI" id="CHEBI:15378"/>
        <dbReference type="ChEBI" id="CHEBI:30616"/>
        <dbReference type="ChEBI" id="CHEBI:43474"/>
        <dbReference type="ChEBI" id="CHEBI:456216"/>
        <dbReference type="EC" id="5.6.2.4"/>
    </reaction>
</comment>
<dbReference type="PROSITE" id="PS51198">
    <property type="entry name" value="UVRD_HELICASE_ATP_BIND"/>
    <property type="match status" value="1"/>
</dbReference>
<evidence type="ECO:0000256" key="14">
    <source>
        <dbReference type="SAM" id="MobiDB-lite"/>
    </source>
</evidence>
<protein>
    <recommendedName>
        <fullName evidence="10">DNA 3'-5' helicase</fullName>
        <ecNumber evidence="10">5.6.2.4</ecNumber>
    </recommendedName>
    <alternativeName>
        <fullName evidence="11">DNA 3'-5' helicase II</fullName>
    </alternativeName>
</protein>
<comment type="catalytic activity">
    <reaction evidence="9">
        <text>Couples ATP hydrolysis with the unwinding of duplex DNA by translocating in the 3'-5' direction.</text>
        <dbReference type="EC" id="5.6.2.4"/>
    </reaction>
</comment>
<keyword evidence="2 13" id="KW-0547">Nucleotide-binding</keyword>
<evidence type="ECO:0000313" key="17">
    <source>
        <dbReference type="EMBL" id="BAT59334.1"/>
    </source>
</evidence>
<dbReference type="GO" id="GO:0003677">
    <property type="term" value="F:DNA binding"/>
    <property type="evidence" value="ECO:0007669"/>
    <property type="project" value="UniProtKB-KW"/>
</dbReference>
<evidence type="ECO:0000259" key="15">
    <source>
        <dbReference type="PROSITE" id="PS51198"/>
    </source>
</evidence>
<evidence type="ECO:0000256" key="2">
    <source>
        <dbReference type="ARBA" id="ARBA00022741"/>
    </source>
</evidence>
<evidence type="ECO:0000256" key="8">
    <source>
        <dbReference type="ARBA" id="ARBA00025289"/>
    </source>
</evidence>
<keyword evidence="18" id="KW-1185">Reference proteome</keyword>
<name>A0A0S3PTQ7_9BRAD</name>
<gene>
    <name evidence="17" type="primary">uvrD_2</name>
    <name evidence="17" type="ORF">GJW-30_1_01865</name>
</gene>
<feature type="compositionally biased region" description="Gly residues" evidence="14">
    <location>
        <begin position="724"/>
        <end position="735"/>
    </location>
</feature>
<evidence type="ECO:0000313" key="18">
    <source>
        <dbReference type="Proteomes" id="UP000236884"/>
    </source>
</evidence>